<dbReference type="EMBL" id="GBXM01079031">
    <property type="protein sequence ID" value="JAH29546.1"/>
    <property type="molecule type" value="Transcribed_RNA"/>
</dbReference>
<dbReference type="AlphaFoldDB" id="A0A0E9RK64"/>
<proteinExistence type="predicted"/>
<organism evidence="1">
    <name type="scientific">Anguilla anguilla</name>
    <name type="common">European freshwater eel</name>
    <name type="synonym">Muraena anguilla</name>
    <dbReference type="NCBI Taxonomy" id="7936"/>
    <lineage>
        <taxon>Eukaryota</taxon>
        <taxon>Metazoa</taxon>
        <taxon>Chordata</taxon>
        <taxon>Craniata</taxon>
        <taxon>Vertebrata</taxon>
        <taxon>Euteleostomi</taxon>
        <taxon>Actinopterygii</taxon>
        <taxon>Neopterygii</taxon>
        <taxon>Teleostei</taxon>
        <taxon>Anguilliformes</taxon>
        <taxon>Anguillidae</taxon>
        <taxon>Anguilla</taxon>
    </lineage>
</organism>
<protein>
    <submittedName>
        <fullName evidence="1">Uncharacterized protein</fullName>
    </submittedName>
</protein>
<evidence type="ECO:0000313" key="1">
    <source>
        <dbReference type="EMBL" id="JAH29546.1"/>
    </source>
</evidence>
<name>A0A0E9RK64_ANGAN</name>
<accession>A0A0E9RK64</accession>
<sequence length="83" mass="9265">MLNLISTSNSPSISSLCLPSSREMCHFCRVNVTSHHKLSLSGAHTSVFLGLAITMQSEQYRKIILFSHSHCIVSHNATRMYSK</sequence>
<reference evidence="1" key="2">
    <citation type="journal article" date="2015" name="Fish Shellfish Immunol.">
        <title>Early steps in the European eel (Anguilla anguilla)-Vibrio vulnificus interaction in the gills: Role of the RtxA13 toxin.</title>
        <authorList>
            <person name="Callol A."/>
            <person name="Pajuelo D."/>
            <person name="Ebbesson L."/>
            <person name="Teles M."/>
            <person name="MacKenzie S."/>
            <person name="Amaro C."/>
        </authorList>
    </citation>
    <scope>NUCLEOTIDE SEQUENCE</scope>
</reference>
<reference evidence="1" key="1">
    <citation type="submission" date="2014-11" db="EMBL/GenBank/DDBJ databases">
        <authorList>
            <person name="Amaro Gonzalez C."/>
        </authorList>
    </citation>
    <scope>NUCLEOTIDE SEQUENCE</scope>
</reference>